<dbReference type="AlphaFoldDB" id="A0A494XWS0"/>
<sequence length="231" mass="26165">MSADSQQNYPTTEQHRVKRIAYRASYAPEVVHAILDAGYVCHISFVDAGLPQIIPMTYWRNGEHVYFHSAARGRFADACASGPVALSVTLMDGLVLGHSPINHSVNFRSVIVHGQPEVIHGREEKRAAMREFFRRTLPGRWETLRNVREDELDSMTVFRLSLEQVAAKVRNEFPDQEDHMPETPVWTGILPCSTVFRSPVADGRFPAEPLPDHLREFSGKPEFLDRVDGTR</sequence>
<dbReference type="InterPro" id="IPR012349">
    <property type="entry name" value="Split_barrel_FMN-bd"/>
</dbReference>
<dbReference type="SUPFAM" id="SSF50475">
    <property type="entry name" value="FMN-binding split barrel"/>
    <property type="match status" value="1"/>
</dbReference>
<dbReference type="EMBL" id="RBZV01000001">
    <property type="protein sequence ID" value="RKP52554.1"/>
    <property type="molecule type" value="Genomic_DNA"/>
</dbReference>
<dbReference type="PANTHER" id="PTHR34071">
    <property type="entry name" value="5-NITROIMIDAZOLE ANTIBIOTICS RESISTANCE PROTEIN, NIMA-FAMILY-RELATED PROTEIN-RELATED"/>
    <property type="match status" value="1"/>
</dbReference>
<proteinExistence type="predicted"/>
<evidence type="ECO:0000313" key="1">
    <source>
        <dbReference type="EMBL" id="RKP52554.1"/>
    </source>
</evidence>
<dbReference type="RefSeq" id="WP_121275554.1">
    <property type="nucleotide sequence ID" value="NZ_RBZV01000001.1"/>
</dbReference>
<accession>A0A494XWS0</accession>
<dbReference type="Proteomes" id="UP000280434">
    <property type="component" value="Unassembled WGS sequence"/>
</dbReference>
<dbReference type="Pfam" id="PF12900">
    <property type="entry name" value="Pyridox_ox_2"/>
    <property type="match status" value="1"/>
</dbReference>
<keyword evidence="2" id="KW-1185">Reference proteome</keyword>
<evidence type="ECO:0000313" key="2">
    <source>
        <dbReference type="Proteomes" id="UP000280434"/>
    </source>
</evidence>
<dbReference type="Gene3D" id="2.30.110.10">
    <property type="entry name" value="Electron Transport, Fmn-binding Protein, Chain A"/>
    <property type="match status" value="1"/>
</dbReference>
<dbReference type="OrthoDB" id="116031at2"/>
<dbReference type="InterPro" id="IPR024747">
    <property type="entry name" value="Pyridox_Oxase-rel"/>
</dbReference>
<name>A0A494XWS0_9BURK</name>
<reference evidence="1 2" key="1">
    <citation type="submission" date="2018-10" db="EMBL/GenBank/DDBJ databases">
        <title>Paraburkholderia sp. 7MK8-2, isolated from soil.</title>
        <authorList>
            <person name="Gao Z.-H."/>
            <person name="Qiu L.-H."/>
        </authorList>
    </citation>
    <scope>NUCLEOTIDE SEQUENCE [LARGE SCALE GENOMIC DNA]</scope>
    <source>
        <strain evidence="1 2">7MK8-2</strain>
    </source>
</reference>
<dbReference type="PANTHER" id="PTHR34071:SF2">
    <property type="entry name" value="FLAVIN-NUCLEOTIDE-BINDING PROTEIN"/>
    <property type="match status" value="1"/>
</dbReference>
<protein>
    <submittedName>
        <fullName evidence="1">Pyridoxamine 5'-phosphate oxidase family protein</fullName>
    </submittedName>
</protein>
<organism evidence="1 2">
    <name type="scientific">Trinickia fusca</name>
    <dbReference type="NCBI Taxonomy" id="2419777"/>
    <lineage>
        <taxon>Bacteria</taxon>
        <taxon>Pseudomonadati</taxon>
        <taxon>Pseudomonadota</taxon>
        <taxon>Betaproteobacteria</taxon>
        <taxon>Burkholderiales</taxon>
        <taxon>Burkholderiaceae</taxon>
        <taxon>Trinickia</taxon>
    </lineage>
</organism>
<comment type="caution">
    <text evidence="1">The sequence shown here is derived from an EMBL/GenBank/DDBJ whole genome shotgun (WGS) entry which is preliminary data.</text>
</comment>
<gene>
    <name evidence="1" type="ORF">D7S89_03350</name>
</gene>